<feature type="compositionally biased region" description="Basic and acidic residues" evidence="1">
    <location>
        <begin position="1"/>
        <end position="10"/>
    </location>
</feature>
<feature type="compositionally biased region" description="Basic and acidic residues" evidence="1">
    <location>
        <begin position="67"/>
        <end position="84"/>
    </location>
</feature>
<dbReference type="Proteomes" id="UP000053201">
    <property type="component" value="Unassembled WGS sequence"/>
</dbReference>
<feature type="compositionally biased region" description="Basic and acidic residues" evidence="1">
    <location>
        <begin position="95"/>
        <end position="104"/>
    </location>
</feature>
<dbReference type="EMBL" id="KQ257452">
    <property type="protein sequence ID" value="KND02740.1"/>
    <property type="molecule type" value="Genomic_DNA"/>
</dbReference>
<proteinExistence type="predicted"/>
<organism evidence="2 3">
    <name type="scientific">Spizellomyces punctatus (strain DAOM BR117)</name>
    <dbReference type="NCBI Taxonomy" id="645134"/>
    <lineage>
        <taxon>Eukaryota</taxon>
        <taxon>Fungi</taxon>
        <taxon>Fungi incertae sedis</taxon>
        <taxon>Chytridiomycota</taxon>
        <taxon>Chytridiomycota incertae sedis</taxon>
        <taxon>Chytridiomycetes</taxon>
        <taxon>Spizellomycetales</taxon>
        <taxon>Spizellomycetaceae</taxon>
        <taxon>Spizellomyces</taxon>
    </lineage>
</organism>
<evidence type="ECO:0000313" key="3">
    <source>
        <dbReference type="Proteomes" id="UP000053201"/>
    </source>
</evidence>
<dbReference type="RefSeq" id="XP_016610779.1">
    <property type="nucleotide sequence ID" value="XM_016750135.1"/>
</dbReference>
<dbReference type="VEuPathDB" id="FungiDB:SPPG_01823"/>
<dbReference type="InParanoid" id="A0A0L0HP49"/>
<evidence type="ECO:0000256" key="1">
    <source>
        <dbReference type="SAM" id="MobiDB-lite"/>
    </source>
</evidence>
<dbReference type="GeneID" id="27685459"/>
<feature type="region of interest" description="Disordered" evidence="1">
    <location>
        <begin position="1"/>
        <end position="21"/>
    </location>
</feature>
<keyword evidence="3" id="KW-1185">Reference proteome</keyword>
<reference evidence="2 3" key="1">
    <citation type="submission" date="2009-08" db="EMBL/GenBank/DDBJ databases">
        <title>The Genome Sequence of Spizellomyces punctatus strain DAOM BR117.</title>
        <authorList>
            <consortium name="The Broad Institute Genome Sequencing Platform"/>
            <person name="Russ C."/>
            <person name="Cuomo C."/>
            <person name="Shea T."/>
            <person name="Young S.K."/>
            <person name="Zeng Q."/>
            <person name="Koehrsen M."/>
            <person name="Haas B."/>
            <person name="Borodovsky M."/>
            <person name="Guigo R."/>
            <person name="Alvarado L."/>
            <person name="Berlin A."/>
            <person name="Bochicchio J."/>
            <person name="Borenstein D."/>
            <person name="Chapman S."/>
            <person name="Chen Z."/>
            <person name="Engels R."/>
            <person name="Freedman E."/>
            <person name="Gellesch M."/>
            <person name="Goldberg J."/>
            <person name="Griggs A."/>
            <person name="Gujja S."/>
            <person name="Heiman D."/>
            <person name="Hepburn T."/>
            <person name="Howarth C."/>
            <person name="Jen D."/>
            <person name="Larson L."/>
            <person name="Lewis B."/>
            <person name="Mehta T."/>
            <person name="Park D."/>
            <person name="Pearson M."/>
            <person name="Roberts A."/>
            <person name="Saif S."/>
            <person name="Shenoy N."/>
            <person name="Sisk P."/>
            <person name="Stolte C."/>
            <person name="Sykes S."/>
            <person name="Thomson T."/>
            <person name="Walk T."/>
            <person name="White J."/>
            <person name="Yandava C."/>
            <person name="Burger G."/>
            <person name="Gray M.W."/>
            <person name="Holland P.W.H."/>
            <person name="King N."/>
            <person name="Lang F.B.F."/>
            <person name="Roger A.J."/>
            <person name="Ruiz-Trillo I."/>
            <person name="Lander E."/>
            <person name="Nusbaum C."/>
        </authorList>
    </citation>
    <scope>NUCLEOTIDE SEQUENCE [LARGE SCALE GENOMIC DNA]</scope>
    <source>
        <strain evidence="2 3">DAOM BR117</strain>
    </source>
</reference>
<evidence type="ECO:0000313" key="2">
    <source>
        <dbReference type="EMBL" id="KND02740.1"/>
    </source>
</evidence>
<feature type="region of interest" description="Disordered" evidence="1">
    <location>
        <begin position="48"/>
        <end position="128"/>
    </location>
</feature>
<accession>A0A0L0HP49</accession>
<name>A0A0L0HP49_SPIPD</name>
<dbReference type="AlphaFoldDB" id="A0A0L0HP49"/>
<gene>
    <name evidence="2" type="ORF">SPPG_01823</name>
</gene>
<sequence length="128" mass="13981">MPSHDPRSSRVNELPSAAMPHVVKPLAPNYAEEERQAADLKLASIAKAKEQGPDIQKGSEAAQLQSEADRASRAAQRDGARDTRAFPNAFASASDTKDEERHFGEMVADVGQRAKETRQGRGFWGRPL</sequence>
<dbReference type="OrthoDB" id="10286409at2759"/>
<protein>
    <submittedName>
        <fullName evidence="2">Uncharacterized protein</fullName>
    </submittedName>
</protein>